<keyword evidence="3" id="KW-1185">Reference proteome</keyword>
<evidence type="ECO:0000256" key="1">
    <source>
        <dbReference type="SAM" id="MobiDB-lite"/>
    </source>
</evidence>
<feature type="region of interest" description="Disordered" evidence="1">
    <location>
        <begin position="1"/>
        <end position="56"/>
    </location>
</feature>
<sequence length="127" mass="15029">MRREKESARGEKEREKKRRQRNREKKEKREIERESKRRERKREREERARKKERRQDKTELCGGFLLRLMSHSAARITVKRLSNTCLHLSAPVQSVPACPKCPGCPKCPVLSCPVHFCCVRLGVTDRC</sequence>
<evidence type="ECO:0000313" key="2">
    <source>
        <dbReference type="EMBL" id="KAK7912755.1"/>
    </source>
</evidence>
<dbReference type="AlphaFoldDB" id="A0AAW0NY62"/>
<dbReference type="Proteomes" id="UP001460270">
    <property type="component" value="Unassembled WGS sequence"/>
</dbReference>
<feature type="compositionally biased region" description="Basic and acidic residues" evidence="1">
    <location>
        <begin position="24"/>
        <end position="56"/>
    </location>
</feature>
<organism evidence="2 3">
    <name type="scientific">Mugilogobius chulae</name>
    <name type="common">yellowstripe goby</name>
    <dbReference type="NCBI Taxonomy" id="88201"/>
    <lineage>
        <taxon>Eukaryota</taxon>
        <taxon>Metazoa</taxon>
        <taxon>Chordata</taxon>
        <taxon>Craniata</taxon>
        <taxon>Vertebrata</taxon>
        <taxon>Euteleostomi</taxon>
        <taxon>Actinopterygii</taxon>
        <taxon>Neopterygii</taxon>
        <taxon>Teleostei</taxon>
        <taxon>Neoteleostei</taxon>
        <taxon>Acanthomorphata</taxon>
        <taxon>Gobiaria</taxon>
        <taxon>Gobiiformes</taxon>
        <taxon>Gobioidei</taxon>
        <taxon>Gobiidae</taxon>
        <taxon>Gobionellinae</taxon>
        <taxon>Mugilogobius</taxon>
    </lineage>
</organism>
<evidence type="ECO:0000313" key="3">
    <source>
        <dbReference type="Proteomes" id="UP001460270"/>
    </source>
</evidence>
<proteinExistence type="predicted"/>
<gene>
    <name evidence="2" type="ORF">WMY93_012966</name>
</gene>
<protein>
    <submittedName>
        <fullName evidence="2">Uncharacterized protein</fullName>
    </submittedName>
</protein>
<feature type="compositionally biased region" description="Basic and acidic residues" evidence="1">
    <location>
        <begin position="1"/>
        <end position="14"/>
    </location>
</feature>
<comment type="caution">
    <text evidence="2">The sequence shown here is derived from an EMBL/GenBank/DDBJ whole genome shotgun (WGS) entry which is preliminary data.</text>
</comment>
<accession>A0AAW0NY62</accession>
<reference evidence="3" key="1">
    <citation type="submission" date="2024-04" db="EMBL/GenBank/DDBJ databases">
        <title>Salinicola lusitanus LLJ914,a marine bacterium isolated from the Okinawa Trough.</title>
        <authorList>
            <person name="Li J."/>
        </authorList>
    </citation>
    <scope>NUCLEOTIDE SEQUENCE [LARGE SCALE GENOMIC DNA]</scope>
</reference>
<dbReference type="EMBL" id="JBBPFD010000009">
    <property type="protein sequence ID" value="KAK7912755.1"/>
    <property type="molecule type" value="Genomic_DNA"/>
</dbReference>
<name>A0AAW0NY62_9GOBI</name>